<evidence type="ECO:0000313" key="1">
    <source>
        <dbReference type="EMBL" id="KAI6080499.1"/>
    </source>
</evidence>
<accession>A0ACC0CJ95</accession>
<protein>
    <submittedName>
        <fullName evidence="1">Uncharacterized protein</fullName>
    </submittedName>
</protein>
<keyword evidence="2" id="KW-1185">Reference proteome</keyword>
<dbReference type="Proteomes" id="UP001497680">
    <property type="component" value="Unassembled WGS sequence"/>
</dbReference>
<name>A0ACC0CJ95_9PEZI</name>
<reference evidence="1 2" key="1">
    <citation type="journal article" date="2022" name="New Phytol.">
        <title>Ecological generalism drives hyperdiversity of secondary metabolite gene clusters in xylarialean endophytes.</title>
        <authorList>
            <person name="Franco M.E.E."/>
            <person name="Wisecaver J.H."/>
            <person name="Arnold A.E."/>
            <person name="Ju Y.M."/>
            <person name="Slot J.C."/>
            <person name="Ahrendt S."/>
            <person name="Moore L.P."/>
            <person name="Eastman K.E."/>
            <person name="Scott K."/>
            <person name="Konkel Z."/>
            <person name="Mondo S.J."/>
            <person name="Kuo A."/>
            <person name="Hayes R.D."/>
            <person name="Haridas S."/>
            <person name="Andreopoulos B."/>
            <person name="Riley R."/>
            <person name="LaButti K."/>
            <person name="Pangilinan J."/>
            <person name="Lipzen A."/>
            <person name="Amirebrahimi M."/>
            <person name="Yan J."/>
            <person name="Adam C."/>
            <person name="Keymanesh K."/>
            <person name="Ng V."/>
            <person name="Louie K."/>
            <person name="Northen T."/>
            <person name="Drula E."/>
            <person name="Henrissat B."/>
            <person name="Hsieh H.M."/>
            <person name="Youens-Clark K."/>
            <person name="Lutzoni F."/>
            <person name="Miadlikowska J."/>
            <person name="Eastwood D.C."/>
            <person name="Hamelin R.C."/>
            <person name="Grigoriev I.V."/>
            <person name="U'Ren J.M."/>
        </authorList>
    </citation>
    <scope>NUCLEOTIDE SEQUENCE [LARGE SCALE GENOMIC DNA]</scope>
    <source>
        <strain evidence="1 2">ER1909</strain>
    </source>
</reference>
<comment type="caution">
    <text evidence="1">The sequence shown here is derived from an EMBL/GenBank/DDBJ whole genome shotgun (WGS) entry which is preliminary data.</text>
</comment>
<gene>
    <name evidence="1" type="ORF">F4821DRAFT_251374</name>
</gene>
<sequence>MESPNHERKELMVCDPCRIKKIRCGRERPCCSNCGRLGHSCSWTGHGKKPSQTTTLSQSFRALGDRFERVESVIRELQQSLETLHKEKQHASAIQEQDHMQHDGTLHIMEFTEFATFRDVDLAYPPTLRSLAQNAQRLILDPYCRDLELGKRAGDLSVRGTLQAIIDCPRDFINSMEDNTMPQMPPLNLVQSMVEPYFDYLSPRMTLWTRKGFSGILSRADSSEGKWDRATIMCVNNLFVLTLGAKRLSRKVKRPSLDLHGANEQDKSSMEQVFLNTFLQNAKRALIRREQLSSPSLLNIQALLSLCLVAQQHWDIDVLSSLYHQASHLARYTGLDRLSLQTSETGYQEDLEDSLNVLKCLCIIGTSVNWTSGYQPSFSFAEAAETVLKVKRENSIQADVDAVGNYQKARFDLVNIEERAFAASYPLRSHDQTFAKVQHDSMSLLKELDKWRSKYGPEFSSQCDTLPGINTEMEARYHIVKVLLAWPLHGSLEKDIETVSNSRAFLKILVEAWETDLSLGSRDSMVRLVTSYPPIAFYNILRHVINSCASDASDDSTEASVHTEQDLQLLHAYAQFVHQISYQADGRTYLGKMDAFQRNLSQFAFTQREHSVTMRHELPDYANETDLTAFDDMFDTTISHHGTRNGPDDSLQTGCDSVSITLIDPVNYVLPNNVFTDLT</sequence>
<evidence type="ECO:0000313" key="2">
    <source>
        <dbReference type="Proteomes" id="UP001497680"/>
    </source>
</evidence>
<proteinExistence type="predicted"/>
<dbReference type="EMBL" id="MU394439">
    <property type="protein sequence ID" value="KAI6080499.1"/>
    <property type="molecule type" value="Genomic_DNA"/>
</dbReference>
<organism evidence="1 2">
    <name type="scientific">Hypoxylon rubiginosum</name>
    <dbReference type="NCBI Taxonomy" id="110542"/>
    <lineage>
        <taxon>Eukaryota</taxon>
        <taxon>Fungi</taxon>
        <taxon>Dikarya</taxon>
        <taxon>Ascomycota</taxon>
        <taxon>Pezizomycotina</taxon>
        <taxon>Sordariomycetes</taxon>
        <taxon>Xylariomycetidae</taxon>
        <taxon>Xylariales</taxon>
        <taxon>Hypoxylaceae</taxon>
        <taxon>Hypoxylon</taxon>
    </lineage>
</organism>